<proteinExistence type="predicted"/>
<gene>
    <name evidence="1" type="ORF">KI387_026115</name>
</gene>
<dbReference type="Proteomes" id="UP000824469">
    <property type="component" value="Unassembled WGS sequence"/>
</dbReference>
<accession>A0AA38FW18</accession>
<name>A0AA38FW18_TAXCH</name>
<dbReference type="EMBL" id="JAHRHJ020000006">
    <property type="protein sequence ID" value="KAH9311080.1"/>
    <property type="molecule type" value="Genomic_DNA"/>
</dbReference>
<dbReference type="PANTHER" id="PTHR48475">
    <property type="entry name" value="RIBONUCLEASE H"/>
    <property type="match status" value="1"/>
</dbReference>
<comment type="caution">
    <text evidence="1">The sequence shown here is derived from an EMBL/GenBank/DDBJ whole genome shotgun (WGS) entry which is preliminary data.</text>
</comment>
<feature type="non-terminal residue" evidence="1">
    <location>
        <position position="1"/>
    </location>
</feature>
<feature type="non-terminal residue" evidence="1">
    <location>
        <position position="123"/>
    </location>
</feature>
<dbReference type="OMA" id="HGAIEIE"/>
<evidence type="ECO:0000313" key="1">
    <source>
        <dbReference type="EMBL" id="KAH9311080.1"/>
    </source>
</evidence>
<keyword evidence="2" id="KW-1185">Reference proteome</keyword>
<dbReference type="PANTHER" id="PTHR48475:SF1">
    <property type="entry name" value="RNASE H TYPE-1 DOMAIN-CONTAINING PROTEIN"/>
    <property type="match status" value="1"/>
</dbReference>
<evidence type="ECO:0008006" key="3">
    <source>
        <dbReference type="Google" id="ProtNLM"/>
    </source>
</evidence>
<sequence length="123" mass="14555">RITIKRVTGKSPFELVYGTQALLPLHMQLSSYQFMQQLEDQEVSPYDARINQIVELDEERRASHQRHVKFREKLKNLFDKKVTPRAFNVGDLVLLWDSRHEDKGKHGKFDSLWMGPYSIDIRI</sequence>
<reference evidence="1 2" key="1">
    <citation type="journal article" date="2021" name="Nat. Plants">
        <title>The Taxus genome provides insights into paclitaxel biosynthesis.</title>
        <authorList>
            <person name="Xiong X."/>
            <person name="Gou J."/>
            <person name="Liao Q."/>
            <person name="Li Y."/>
            <person name="Zhou Q."/>
            <person name="Bi G."/>
            <person name="Li C."/>
            <person name="Du R."/>
            <person name="Wang X."/>
            <person name="Sun T."/>
            <person name="Guo L."/>
            <person name="Liang H."/>
            <person name="Lu P."/>
            <person name="Wu Y."/>
            <person name="Zhang Z."/>
            <person name="Ro D.K."/>
            <person name="Shang Y."/>
            <person name="Huang S."/>
            <person name="Yan J."/>
        </authorList>
    </citation>
    <scope>NUCLEOTIDE SEQUENCE [LARGE SCALE GENOMIC DNA]</scope>
    <source>
        <strain evidence="1">Ta-2019</strain>
    </source>
</reference>
<organism evidence="1 2">
    <name type="scientific">Taxus chinensis</name>
    <name type="common">Chinese yew</name>
    <name type="synonym">Taxus wallichiana var. chinensis</name>
    <dbReference type="NCBI Taxonomy" id="29808"/>
    <lineage>
        <taxon>Eukaryota</taxon>
        <taxon>Viridiplantae</taxon>
        <taxon>Streptophyta</taxon>
        <taxon>Embryophyta</taxon>
        <taxon>Tracheophyta</taxon>
        <taxon>Spermatophyta</taxon>
        <taxon>Pinopsida</taxon>
        <taxon>Pinidae</taxon>
        <taxon>Conifers II</taxon>
        <taxon>Cupressales</taxon>
        <taxon>Taxaceae</taxon>
        <taxon>Taxus</taxon>
    </lineage>
</organism>
<evidence type="ECO:0000313" key="2">
    <source>
        <dbReference type="Proteomes" id="UP000824469"/>
    </source>
</evidence>
<dbReference type="AlphaFoldDB" id="A0AA38FW18"/>
<protein>
    <recommendedName>
        <fullName evidence="3">Reverse transcriptase</fullName>
    </recommendedName>
</protein>